<evidence type="ECO:0000256" key="6">
    <source>
        <dbReference type="HAMAP-Rule" id="MF_00269"/>
    </source>
</evidence>
<dbReference type="EC" id="1.11.1.24" evidence="6"/>
<comment type="catalytic activity">
    <reaction evidence="6">
        <text>a hydroperoxide + [thioredoxin]-dithiol = an alcohol + [thioredoxin]-disulfide + H2O</text>
        <dbReference type="Rhea" id="RHEA:62620"/>
        <dbReference type="Rhea" id="RHEA-COMP:10698"/>
        <dbReference type="Rhea" id="RHEA-COMP:10700"/>
        <dbReference type="ChEBI" id="CHEBI:15377"/>
        <dbReference type="ChEBI" id="CHEBI:29950"/>
        <dbReference type="ChEBI" id="CHEBI:30879"/>
        <dbReference type="ChEBI" id="CHEBI:35924"/>
        <dbReference type="ChEBI" id="CHEBI:50058"/>
        <dbReference type="EC" id="1.11.1.24"/>
    </reaction>
</comment>
<comment type="subunit">
    <text evidence="6">Homodimer.</text>
</comment>
<dbReference type="Gene3D" id="3.40.30.10">
    <property type="entry name" value="Glutaredoxin"/>
    <property type="match status" value="1"/>
</dbReference>
<dbReference type="Proteomes" id="UP000616346">
    <property type="component" value="Unassembled WGS sequence"/>
</dbReference>
<keyword evidence="4 6" id="KW-1015">Disulfide bond</keyword>
<dbReference type="Pfam" id="PF08534">
    <property type="entry name" value="Redoxin"/>
    <property type="match status" value="1"/>
</dbReference>
<evidence type="ECO:0000256" key="1">
    <source>
        <dbReference type="ARBA" id="ARBA00022559"/>
    </source>
</evidence>
<comment type="caution">
    <text evidence="8">The sequence shown here is derived from an EMBL/GenBank/DDBJ whole genome shotgun (WGS) entry which is preliminary data.</text>
</comment>
<sequence>MATTAFKGAPVTLAGDFVKVGSQAPQFSLVKGDLGNFTLADAAGKNILLNIFPSMDTGVCAASVRKFNKLASEMPNTIVLAISKDLPFAQGRFCTTEGIENVVPLSDYRYTSDFGEKYGVLMTDGPLCGLLARAVVIINPEGKVVYTELVPEITQEPDYESALAAIK</sequence>
<dbReference type="RefSeq" id="WP_178256174.1">
    <property type="nucleotide sequence ID" value="NZ_JACSPQ010000001.1"/>
</dbReference>
<evidence type="ECO:0000256" key="2">
    <source>
        <dbReference type="ARBA" id="ARBA00022862"/>
    </source>
</evidence>
<evidence type="ECO:0000256" key="3">
    <source>
        <dbReference type="ARBA" id="ARBA00023002"/>
    </source>
</evidence>
<dbReference type="GO" id="GO:0004601">
    <property type="term" value="F:peroxidase activity"/>
    <property type="evidence" value="ECO:0007669"/>
    <property type="project" value="UniProtKB-KW"/>
</dbReference>
<dbReference type="InterPro" id="IPR013740">
    <property type="entry name" value="Redoxin"/>
</dbReference>
<evidence type="ECO:0000313" key="9">
    <source>
        <dbReference type="Proteomes" id="UP000616346"/>
    </source>
</evidence>
<dbReference type="InterPro" id="IPR036249">
    <property type="entry name" value="Thioredoxin-like_sf"/>
</dbReference>
<dbReference type="InterPro" id="IPR002065">
    <property type="entry name" value="TPX"/>
</dbReference>
<keyword evidence="5 6" id="KW-0676">Redox-active center</keyword>
<dbReference type="InterPro" id="IPR018219">
    <property type="entry name" value="Tpx_CS"/>
</dbReference>
<keyword evidence="9" id="KW-1185">Reference proteome</keyword>
<dbReference type="HAMAP" id="MF_00269">
    <property type="entry name" value="Tpx"/>
    <property type="match status" value="1"/>
</dbReference>
<dbReference type="SUPFAM" id="SSF52833">
    <property type="entry name" value="Thioredoxin-like"/>
    <property type="match status" value="1"/>
</dbReference>
<keyword evidence="1 6" id="KW-0575">Peroxidase</keyword>
<feature type="disulfide bond" description="Redox-active" evidence="6">
    <location>
        <begin position="60"/>
        <end position="94"/>
    </location>
</feature>
<evidence type="ECO:0000256" key="5">
    <source>
        <dbReference type="ARBA" id="ARBA00023284"/>
    </source>
</evidence>
<organism evidence="8 9">
    <name type="scientific">Phocaeicola faecium</name>
    <dbReference type="NCBI Taxonomy" id="2762213"/>
    <lineage>
        <taxon>Bacteria</taxon>
        <taxon>Pseudomonadati</taxon>
        <taxon>Bacteroidota</taxon>
        <taxon>Bacteroidia</taxon>
        <taxon>Bacteroidales</taxon>
        <taxon>Bacteroidaceae</taxon>
        <taxon>Phocaeicola</taxon>
    </lineage>
</organism>
<evidence type="ECO:0000313" key="8">
    <source>
        <dbReference type="EMBL" id="MBD8000787.1"/>
    </source>
</evidence>
<feature type="domain" description="Thioredoxin" evidence="7">
    <location>
        <begin position="18"/>
        <end position="167"/>
    </location>
</feature>
<dbReference type="CDD" id="cd03014">
    <property type="entry name" value="PRX_Atyp2cys"/>
    <property type="match status" value="1"/>
</dbReference>
<dbReference type="PROSITE" id="PS51352">
    <property type="entry name" value="THIOREDOXIN_2"/>
    <property type="match status" value="1"/>
</dbReference>
<dbReference type="PROSITE" id="PS01265">
    <property type="entry name" value="TPX"/>
    <property type="match status" value="1"/>
</dbReference>
<accession>A0ABR8V7W4</accession>
<feature type="active site" description="Cysteine sulfenic acid (-SOH) intermediate" evidence="6">
    <location>
        <position position="60"/>
    </location>
</feature>
<evidence type="ECO:0000256" key="4">
    <source>
        <dbReference type="ARBA" id="ARBA00023157"/>
    </source>
</evidence>
<proteinExistence type="inferred from homology"/>
<evidence type="ECO:0000259" key="7">
    <source>
        <dbReference type="PROSITE" id="PS51352"/>
    </source>
</evidence>
<dbReference type="NCBIfam" id="NF001808">
    <property type="entry name" value="PRK00522.1"/>
    <property type="match status" value="1"/>
</dbReference>
<name>A0ABR8V7W4_9BACT</name>
<dbReference type="PANTHER" id="PTHR43110:SF1">
    <property type="entry name" value="THIOL PEROXIDASE"/>
    <property type="match status" value="1"/>
</dbReference>
<comment type="function">
    <text evidence="6">Thiol-specific peroxidase that catalyzes the reduction of hydrogen peroxide and organic hydroperoxides to water and alcohols, respectively. Plays a role in cell protection against oxidative stress by detoxifying peroxides.</text>
</comment>
<dbReference type="InterPro" id="IPR013766">
    <property type="entry name" value="Thioredoxin_domain"/>
</dbReference>
<keyword evidence="2 6" id="KW-0049">Antioxidant</keyword>
<comment type="similarity">
    <text evidence="6">Belongs to the peroxiredoxin family. Tpx subfamily.</text>
</comment>
<reference evidence="8 9" key="1">
    <citation type="submission" date="2020-08" db="EMBL/GenBank/DDBJ databases">
        <title>A Genomic Blueprint of the Chicken Gut Microbiome.</title>
        <authorList>
            <person name="Gilroy R."/>
            <person name="Ravi A."/>
            <person name="Getino M."/>
            <person name="Pursley I."/>
            <person name="Horton D.L."/>
            <person name="Alikhan N.-F."/>
            <person name="Baker D."/>
            <person name="Gharbi K."/>
            <person name="Hall N."/>
            <person name="Watson M."/>
            <person name="Adriaenssens E.M."/>
            <person name="Foster-Nyarko E."/>
            <person name="Jarju S."/>
            <person name="Secka A."/>
            <person name="Antonio M."/>
            <person name="Oren A."/>
            <person name="Chaudhuri R."/>
            <person name="La Ragione R.M."/>
            <person name="Hildebrand F."/>
            <person name="Pallen M.J."/>
        </authorList>
    </citation>
    <scope>NUCLEOTIDE SEQUENCE [LARGE SCALE GENOMIC DNA]</scope>
    <source>
        <strain evidence="8 9">Sa1YUN3</strain>
    </source>
</reference>
<protein>
    <recommendedName>
        <fullName evidence="6">Thiol peroxidase</fullName>
        <shortName evidence="6">Tpx</shortName>
        <ecNumber evidence="6">1.11.1.24</ecNumber>
    </recommendedName>
    <alternativeName>
        <fullName evidence="6">Peroxiredoxin tpx</fullName>
        <shortName evidence="6">Prx</shortName>
    </alternativeName>
    <alternativeName>
        <fullName evidence="6">Thioredoxin peroxidase</fullName>
    </alternativeName>
    <alternativeName>
        <fullName evidence="6">Thioredoxin-dependent peroxiredoxin</fullName>
    </alternativeName>
</protein>
<dbReference type="InterPro" id="IPR050455">
    <property type="entry name" value="Tpx_Peroxidase_subfamily"/>
</dbReference>
<gene>
    <name evidence="6 8" type="primary">tpx</name>
    <name evidence="8" type="ORF">H9626_00905</name>
</gene>
<comment type="miscellaneous">
    <text evidence="6">The active site is a conserved redox-active cysteine residue, the peroxidatic cysteine (C(P)), which makes the nucleophilic attack on the peroxide substrate. The peroxide oxidizes the C(P)-SH to cysteine sulfenic acid (C(P)-SOH), which then reacts with another cysteine residue, the resolving cysteine (C(R)), to form a disulfide bridge. The disulfide is subsequently reduced by an appropriate electron donor to complete the catalytic cycle. In this atypical 2-Cys peroxiredoxin, C(R) is present in the same subunit to form an intramolecular disulfide. The disulfide is subsequently reduced by thioredoxin.</text>
</comment>
<keyword evidence="3 6" id="KW-0560">Oxidoreductase</keyword>
<dbReference type="EMBL" id="JACSPQ010000001">
    <property type="protein sequence ID" value="MBD8000787.1"/>
    <property type="molecule type" value="Genomic_DNA"/>
</dbReference>
<dbReference type="PANTHER" id="PTHR43110">
    <property type="entry name" value="THIOL PEROXIDASE"/>
    <property type="match status" value="1"/>
</dbReference>